<dbReference type="InterPro" id="IPR014710">
    <property type="entry name" value="RmlC-like_jellyroll"/>
</dbReference>
<keyword evidence="2" id="KW-0238">DNA-binding</keyword>
<dbReference type="PROSITE" id="PS01124">
    <property type="entry name" value="HTH_ARAC_FAMILY_2"/>
    <property type="match status" value="1"/>
</dbReference>
<dbReference type="EMBL" id="DWWO01000011">
    <property type="protein sequence ID" value="HJC33176.1"/>
    <property type="molecule type" value="Genomic_DNA"/>
</dbReference>
<dbReference type="InterPro" id="IPR018062">
    <property type="entry name" value="HTH_AraC-typ_CS"/>
</dbReference>
<evidence type="ECO:0000259" key="4">
    <source>
        <dbReference type="PROSITE" id="PS01124"/>
    </source>
</evidence>
<dbReference type="SUPFAM" id="SSF51215">
    <property type="entry name" value="Regulatory protein AraC"/>
    <property type="match status" value="1"/>
</dbReference>
<gene>
    <name evidence="5" type="ORF">H9758_01120</name>
</gene>
<dbReference type="InterPro" id="IPR009057">
    <property type="entry name" value="Homeodomain-like_sf"/>
</dbReference>
<feature type="domain" description="HTH araC/xylS-type" evidence="4">
    <location>
        <begin position="195"/>
        <end position="293"/>
    </location>
</feature>
<reference evidence="5" key="2">
    <citation type="submission" date="2021-04" db="EMBL/GenBank/DDBJ databases">
        <authorList>
            <person name="Gilroy R."/>
        </authorList>
    </citation>
    <scope>NUCLEOTIDE SEQUENCE</scope>
    <source>
        <strain evidence="5">ChiW19-954</strain>
    </source>
</reference>
<dbReference type="InterPro" id="IPR020449">
    <property type="entry name" value="Tscrpt_reg_AraC-type_HTH"/>
</dbReference>
<name>A0A9D2NKR2_9FIRM</name>
<accession>A0A9D2NKR2</accession>
<dbReference type="PRINTS" id="PR00032">
    <property type="entry name" value="HTHARAC"/>
</dbReference>
<reference evidence="5" key="1">
    <citation type="journal article" date="2021" name="PeerJ">
        <title>Extensive microbial diversity within the chicken gut microbiome revealed by metagenomics and culture.</title>
        <authorList>
            <person name="Gilroy R."/>
            <person name="Ravi A."/>
            <person name="Getino M."/>
            <person name="Pursley I."/>
            <person name="Horton D.L."/>
            <person name="Alikhan N.F."/>
            <person name="Baker D."/>
            <person name="Gharbi K."/>
            <person name="Hall N."/>
            <person name="Watson M."/>
            <person name="Adriaenssens E.M."/>
            <person name="Foster-Nyarko E."/>
            <person name="Jarju S."/>
            <person name="Secka A."/>
            <person name="Antonio M."/>
            <person name="Oren A."/>
            <person name="Chaudhuri R.R."/>
            <person name="La Ragione R."/>
            <person name="Hildebrand F."/>
            <person name="Pallen M.J."/>
        </authorList>
    </citation>
    <scope>NUCLEOTIDE SEQUENCE</scope>
    <source>
        <strain evidence="5">ChiW19-954</strain>
    </source>
</reference>
<dbReference type="AlphaFoldDB" id="A0A9D2NKR2"/>
<dbReference type="Proteomes" id="UP000823890">
    <property type="component" value="Unassembled WGS sequence"/>
</dbReference>
<dbReference type="PROSITE" id="PS00041">
    <property type="entry name" value="HTH_ARAC_FAMILY_1"/>
    <property type="match status" value="1"/>
</dbReference>
<dbReference type="Gene3D" id="2.60.120.10">
    <property type="entry name" value="Jelly Rolls"/>
    <property type="match status" value="1"/>
</dbReference>
<dbReference type="InterPro" id="IPR037923">
    <property type="entry name" value="HTH-like"/>
</dbReference>
<dbReference type="PANTHER" id="PTHR43280">
    <property type="entry name" value="ARAC-FAMILY TRANSCRIPTIONAL REGULATOR"/>
    <property type="match status" value="1"/>
</dbReference>
<dbReference type="PANTHER" id="PTHR43280:SF2">
    <property type="entry name" value="HTH-TYPE TRANSCRIPTIONAL REGULATOR EXSA"/>
    <property type="match status" value="1"/>
</dbReference>
<keyword evidence="1" id="KW-0805">Transcription regulation</keyword>
<dbReference type="GO" id="GO:0043565">
    <property type="term" value="F:sequence-specific DNA binding"/>
    <property type="evidence" value="ECO:0007669"/>
    <property type="project" value="InterPro"/>
</dbReference>
<evidence type="ECO:0000256" key="2">
    <source>
        <dbReference type="ARBA" id="ARBA00023125"/>
    </source>
</evidence>
<dbReference type="InterPro" id="IPR003313">
    <property type="entry name" value="AraC-bd"/>
</dbReference>
<protein>
    <submittedName>
        <fullName evidence="5">AraC family transcriptional regulator</fullName>
    </submittedName>
</protein>
<dbReference type="GO" id="GO:0003700">
    <property type="term" value="F:DNA-binding transcription factor activity"/>
    <property type="evidence" value="ECO:0007669"/>
    <property type="project" value="InterPro"/>
</dbReference>
<dbReference type="Gene3D" id="1.10.10.60">
    <property type="entry name" value="Homeodomain-like"/>
    <property type="match status" value="2"/>
</dbReference>
<evidence type="ECO:0000256" key="1">
    <source>
        <dbReference type="ARBA" id="ARBA00023015"/>
    </source>
</evidence>
<comment type="caution">
    <text evidence="5">The sequence shown here is derived from an EMBL/GenBank/DDBJ whole genome shotgun (WGS) entry which is preliminary data.</text>
</comment>
<dbReference type="InterPro" id="IPR018060">
    <property type="entry name" value="HTH_AraC"/>
</dbReference>
<evidence type="ECO:0000313" key="6">
    <source>
        <dbReference type="Proteomes" id="UP000823890"/>
    </source>
</evidence>
<dbReference type="Pfam" id="PF12833">
    <property type="entry name" value="HTH_18"/>
    <property type="match status" value="1"/>
</dbReference>
<dbReference type="SUPFAM" id="SSF46689">
    <property type="entry name" value="Homeodomain-like"/>
    <property type="match status" value="2"/>
</dbReference>
<proteinExistence type="predicted"/>
<evidence type="ECO:0000256" key="3">
    <source>
        <dbReference type="ARBA" id="ARBA00023163"/>
    </source>
</evidence>
<evidence type="ECO:0000313" key="5">
    <source>
        <dbReference type="EMBL" id="HJC33176.1"/>
    </source>
</evidence>
<organism evidence="5 6">
    <name type="scientific">Candidatus Mediterraneibacter faecipullorum</name>
    <dbReference type="NCBI Taxonomy" id="2838670"/>
    <lineage>
        <taxon>Bacteria</taxon>
        <taxon>Bacillati</taxon>
        <taxon>Bacillota</taxon>
        <taxon>Clostridia</taxon>
        <taxon>Lachnospirales</taxon>
        <taxon>Lachnospiraceae</taxon>
        <taxon>Mediterraneibacter</taxon>
    </lineage>
</organism>
<dbReference type="SMART" id="SM00342">
    <property type="entry name" value="HTH_ARAC"/>
    <property type="match status" value="1"/>
</dbReference>
<keyword evidence="3" id="KW-0804">Transcription</keyword>
<sequence>MKSAFDLSPAQKENAQHGEKMFPLKRYITKLSDLYPAVTAHWHEEAELTLITEGTCTYHIHLENYKAQTGDLLFIPPAELHSISIEPGTEMTSTTYVFHMDYLNADSADICAVKYLNPISRHTLMLPYIIKKGHPVYPKLLEVFHETEQSYTEMHPGYEMMLKALLLCSIALLLPYRQTENIRPQLEDEHTAKLKLVLEYIGEHYAEELTIPQLSRLCFFSEYHFMRFFKKYIGVSCLEYIKNLRLEKAASRLAQGGQSVLDVSMSCGFSNLSYFYREFKKKYGMTPKQFIRETPSLPFLPEQENVTGGVSP</sequence>
<dbReference type="Pfam" id="PF02311">
    <property type="entry name" value="AraC_binding"/>
    <property type="match status" value="1"/>
</dbReference>